<sequence length="408" mass="45234">MDLIVRNARLLGLSSTVDIAVKDGKIAKVSTLINEKAESEIDARGNLVLPSFVEPHVHLDKALLALVTGEAKSLAEAREKVKQAKTKFTKDDVRKRAESVLQWCLENGVTFVRTHVDVDSIVHTKSLEALLELKTKFKGLLELDIVAFPQEGVVKEDAKELLIHALEQGANVLGGLPEAELTREDGITQIELLFEIAKSKNVDLDVHLDVSPYTNFVEQYVSHVIKQGYQGRATADHLIALSYYSNSYASRVIQLLKQAQVNVVSNPCTSITVGASDPPPIGRGITRVKELLDSGVNVCFGLDNVVDPYNPFGDFDPLRNAWLLSYLGQLNREKDFEALVKMPTYFAARVLRLNGYGLDVGCNADFNVIDAKDLREALRKAAKPKFVVKQGKIILERNTELIWHRSLP</sequence>
<dbReference type="SUPFAM" id="SSF51556">
    <property type="entry name" value="Metallo-dependent hydrolases"/>
    <property type="match status" value="1"/>
</dbReference>
<dbReference type="Proteomes" id="UP000240569">
    <property type="component" value="Unassembled WGS sequence"/>
</dbReference>
<dbReference type="Gene3D" id="3.20.20.140">
    <property type="entry name" value="Metal-dependent hydrolases"/>
    <property type="match status" value="1"/>
</dbReference>
<reference evidence="4 5" key="1">
    <citation type="submission" date="2017-04" db="EMBL/GenBank/DDBJ databases">
        <title>Novel microbial lineages endemic to geothermal iron-oxide mats fill important gaps in the evolutionary history of Archaea.</title>
        <authorList>
            <person name="Jay Z.J."/>
            <person name="Beam J.P."/>
            <person name="Dlakic M."/>
            <person name="Rusch D.B."/>
            <person name="Kozubal M.A."/>
            <person name="Inskeep W.P."/>
        </authorList>
    </citation>
    <scope>NUCLEOTIDE SEQUENCE [LARGE SCALE GENOMIC DNA]</scope>
    <source>
        <strain evidence="4">BE_D</strain>
    </source>
</reference>
<accession>A0A2R6A823</accession>
<evidence type="ECO:0000259" key="3">
    <source>
        <dbReference type="Pfam" id="PF07969"/>
    </source>
</evidence>
<dbReference type="EMBL" id="NEXD01000146">
    <property type="protein sequence ID" value="PSN82546.1"/>
    <property type="molecule type" value="Genomic_DNA"/>
</dbReference>
<dbReference type="Gene3D" id="2.30.40.10">
    <property type="entry name" value="Urease, subunit C, domain 1"/>
    <property type="match status" value="1"/>
</dbReference>
<dbReference type="InterPro" id="IPR013108">
    <property type="entry name" value="Amidohydro_3"/>
</dbReference>
<keyword evidence="1" id="KW-0479">Metal-binding</keyword>
<dbReference type="PANTHER" id="PTHR32027:SF0">
    <property type="entry name" value="CYTOSINE DEAMINASE"/>
    <property type="match status" value="1"/>
</dbReference>
<evidence type="ECO:0000256" key="2">
    <source>
        <dbReference type="ARBA" id="ARBA00022801"/>
    </source>
</evidence>
<protein>
    <recommendedName>
        <fullName evidence="3">Amidohydrolase 3 domain-containing protein</fullName>
    </recommendedName>
</protein>
<dbReference type="GO" id="GO:0016814">
    <property type="term" value="F:hydrolase activity, acting on carbon-nitrogen (but not peptide) bonds, in cyclic amidines"/>
    <property type="evidence" value="ECO:0007669"/>
    <property type="project" value="TreeGrafter"/>
</dbReference>
<evidence type="ECO:0000256" key="1">
    <source>
        <dbReference type="ARBA" id="ARBA00022723"/>
    </source>
</evidence>
<dbReference type="GO" id="GO:0046872">
    <property type="term" value="F:metal ion binding"/>
    <property type="evidence" value="ECO:0007669"/>
    <property type="project" value="UniProtKB-KW"/>
</dbReference>
<dbReference type="PANTHER" id="PTHR32027">
    <property type="entry name" value="CYTOSINE DEAMINASE"/>
    <property type="match status" value="1"/>
</dbReference>
<dbReference type="Pfam" id="PF07969">
    <property type="entry name" value="Amidohydro_3"/>
    <property type="match status" value="2"/>
</dbReference>
<dbReference type="InterPro" id="IPR032466">
    <property type="entry name" value="Metal_Hydrolase"/>
</dbReference>
<organism evidence="4 5">
    <name type="scientific">Candidatus Marsarchaeota G1 archaeon BE_D</name>
    <dbReference type="NCBI Taxonomy" id="1978156"/>
    <lineage>
        <taxon>Archaea</taxon>
        <taxon>Candidatus Marsarchaeota</taxon>
        <taxon>Candidatus Marsarchaeota group 1</taxon>
    </lineage>
</organism>
<dbReference type="SUPFAM" id="SSF51338">
    <property type="entry name" value="Composite domain of metallo-dependent hydrolases"/>
    <property type="match status" value="1"/>
</dbReference>
<gene>
    <name evidence="4" type="ORF">B9Q02_11555</name>
</gene>
<keyword evidence="2" id="KW-0378">Hydrolase</keyword>
<evidence type="ECO:0000313" key="4">
    <source>
        <dbReference type="EMBL" id="PSN82546.1"/>
    </source>
</evidence>
<feature type="domain" description="Amidohydrolase 3" evidence="3">
    <location>
        <begin position="40"/>
        <end position="128"/>
    </location>
</feature>
<dbReference type="InterPro" id="IPR052349">
    <property type="entry name" value="Metallo-hydrolase_Enzymes"/>
</dbReference>
<dbReference type="CDD" id="cd01293">
    <property type="entry name" value="Bact_CD"/>
    <property type="match status" value="1"/>
</dbReference>
<comment type="caution">
    <text evidence="4">The sequence shown here is derived from an EMBL/GenBank/DDBJ whole genome shotgun (WGS) entry which is preliminary data.</text>
</comment>
<evidence type="ECO:0000313" key="5">
    <source>
        <dbReference type="Proteomes" id="UP000240569"/>
    </source>
</evidence>
<dbReference type="AlphaFoldDB" id="A0A2R6A823"/>
<dbReference type="FunFam" id="3.20.20.140:FF:000019">
    <property type="entry name" value="Cytosine deaminase"/>
    <property type="match status" value="1"/>
</dbReference>
<feature type="domain" description="Amidohydrolase 3" evidence="3">
    <location>
        <begin position="157"/>
        <end position="394"/>
    </location>
</feature>
<dbReference type="InterPro" id="IPR011059">
    <property type="entry name" value="Metal-dep_hydrolase_composite"/>
</dbReference>
<name>A0A2R6A823_9ARCH</name>
<proteinExistence type="predicted"/>